<dbReference type="Proteomes" id="UP000494108">
    <property type="component" value="Unassembled WGS sequence"/>
</dbReference>
<dbReference type="SUPFAM" id="SSF53756">
    <property type="entry name" value="UDP-Glycosyltransferase/glycogen phosphorylase"/>
    <property type="match status" value="1"/>
</dbReference>
<proteinExistence type="predicted"/>
<organism evidence="1 2">
    <name type="scientific">Achromobacter pestifer</name>
    <dbReference type="NCBI Taxonomy" id="1353889"/>
    <lineage>
        <taxon>Bacteria</taxon>
        <taxon>Pseudomonadati</taxon>
        <taxon>Pseudomonadota</taxon>
        <taxon>Betaproteobacteria</taxon>
        <taxon>Burkholderiales</taxon>
        <taxon>Alcaligenaceae</taxon>
        <taxon>Achromobacter</taxon>
    </lineage>
</organism>
<sequence length="391" mass="45307">MFSLLQIKPYEYRDPWDLPCAERVRMLYQRNIRILYLYEGRDNSTFRYRVFNMVDSLNSSEESNVSAAWFYKDELDQVMCLIPDCTALVICRTRYSPKLVQLVRLANLHQVRVLFDVDDLVFNTQKLPILVDTIGGYGENEQLDYWYAYISRQAEMLRLCDGAILTNEYLAGQLREKFPGKPTAIIPNFLNRIQQDYSEDIYRIKQESQFASLRPTSIGYFSGSPSHRRDFNLAAPAIAEVLKHHEDVRLVLVGYIEPGAYLEPFRDRIDYYPMQDYVNLQRLIGSVDVNIVPLLDNEFTHCKSELKYFEAAIVGTITVATPTYTYSRAIKDGVTGYLSTPEQWTKKIEKVIELSRSGRYADIAEIAYGEVRQAYGWDKFSKVIANVVNQP</sequence>
<keyword evidence="2" id="KW-1185">Reference proteome</keyword>
<evidence type="ECO:0000313" key="2">
    <source>
        <dbReference type="Proteomes" id="UP000494108"/>
    </source>
</evidence>
<evidence type="ECO:0008006" key="3">
    <source>
        <dbReference type="Google" id="ProtNLM"/>
    </source>
</evidence>
<reference evidence="1 2" key="1">
    <citation type="submission" date="2020-04" db="EMBL/GenBank/DDBJ databases">
        <authorList>
            <person name="De Canck E."/>
        </authorList>
    </citation>
    <scope>NUCLEOTIDE SEQUENCE [LARGE SCALE GENOMIC DNA]</scope>
    <source>
        <strain evidence="1 2">LMG 3431</strain>
    </source>
</reference>
<dbReference type="EMBL" id="CADIJX010000007">
    <property type="protein sequence ID" value="CAB3687740.1"/>
    <property type="molecule type" value="Genomic_DNA"/>
</dbReference>
<dbReference type="Pfam" id="PF13692">
    <property type="entry name" value="Glyco_trans_1_4"/>
    <property type="match status" value="1"/>
</dbReference>
<evidence type="ECO:0000313" key="1">
    <source>
        <dbReference type="EMBL" id="CAB3687740.1"/>
    </source>
</evidence>
<accession>A0A6S6ZN19</accession>
<dbReference type="RefSeq" id="WP_175176994.1">
    <property type="nucleotide sequence ID" value="NZ_CADIJX010000007.1"/>
</dbReference>
<dbReference type="AlphaFoldDB" id="A0A6S6ZN19"/>
<dbReference type="Gene3D" id="3.40.50.2000">
    <property type="entry name" value="Glycogen Phosphorylase B"/>
    <property type="match status" value="2"/>
</dbReference>
<protein>
    <recommendedName>
        <fullName evidence="3">Glycosyltransferase</fullName>
    </recommendedName>
</protein>
<name>A0A6S6ZN19_9BURK</name>
<gene>
    <name evidence="1" type="ORF">LMG3431_04701</name>
</gene>